<protein>
    <submittedName>
        <fullName evidence="3">Two-component response regulator ARR22-like protein</fullName>
    </submittedName>
</protein>
<dbReference type="PANTHER" id="PTHR43228:SF12">
    <property type="entry name" value="TWO-COMPONENT RESPONSE REGULATOR 24"/>
    <property type="match status" value="1"/>
</dbReference>
<accession>A0A2K3L5V8</accession>
<dbReference type="InterPro" id="IPR011006">
    <property type="entry name" value="CheY-like_superfamily"/>
</dbReference>
<evidence type="ECO:0000259" key="2">
    <source>
        <dbReference type="PROSITE" id="PS50110"/>
    </source>
</evidence>
<gene>
    <name evidence="3" type="ORF">L195_g029836</name>
</gene>
<dbReference type="EMBL" id="ASHM01026761">
    <property type="protein sequence ID" value="PNX73926.1"/>
    <property type="molecule type" value="Genomic_DNA"/>
</dbReference>
<keyword evidence="1" id="KW-0597">Phosphoprotein</keyword>
<dbReference type="Pfam" id="PF00072">
    <property type="entry name" value="Response_reg"/>
    <property type="match status" value="1"/>
</dbReference>
<dbReference type="PANTHER" id="PTHR43228">
    <property type="entry name" value="TWO-COMPONENT RESPONSE REGULATOR"/>
    <property type="match status" value="1"/>
</dbReference>
<dbReference type="PROSITE" id="PS50110">
    <property type="entry name" value="RESPONSE_REGULATORY"/>
    <property type="match status" value="1"/>
</dbReference>
<dbReference type="STRING" id="57577.A0A2K3L5V8"/>
<dbReference type="SMART" id="SM00448">
    <property type="entry name" value="REC"/>
    <property type="match status" value="1"/>
</dbReference>
<dbReference type="SUPFAM" id="SSF52172">
    <property type="entry name" value="CheY-like"/>
    <property type="match status" value="1"/>
</dbReference>
<dbReference type="OrthoDB" id="21225at2759"/>
<dbReference type="InterPro" id="IPR001789">
    <property type="entry name" value="Sig_transdc_resp-reg_receiver"/>
</dbReference>
<evidence type="ECO:0000256" key="1">
    <source>
        <dbReference type="PROSITE-ProRule" id="PRU00169"/>
    </source>
</evidence>
<evidence type="ECO:0000313" key="3">
    <source>
        <dbReference type="EMBL" id="PNX73926.1"/>
    </source>
</evidence>
<dbReference type="InterPro" id="IPR052048">
    <property type="entry name" value="ST_Response_Regulator"/>
</dbReference>
<feature type="modified residue" description="4-aspartylphosphate" evidence="1">
    <location>
        <position position="62"/>
    </location>
</feature>
<reference evidence="3 4" key="2">
    <citation type="journal article" date="2017" name="Front. Plant Sci.">
        <title>Gene Classification and Mining of Molecular Markers Useful in Red Clover (Trifolium pratense) Breeding.</title>
        <authorList>
            <person name="Istvanek J."/>
            <person name="Dluhosova J."/>
            <person name="Dluhos P."/>
            <person name="Patkova L."/>
            <person name="Nedelnik J."/>
            <person name="Repkova J."/>
        </authorList>
    </citation>
    <scope>NUCLEOTIDE SEQUENCE [LARGE SCALE GENOMIC DNA]</scope>
    <source>
        <strain evidence="4">cv. Tatra</strain>
        <tissue evidence="3">Young leaves</tissue>
    </source>
</reference>
<proteinExistence type="predicted"/>
<name>A0A2K3L5V8_TRIPR</name>
<dbReference type="CDD" id="cd17546">
    <property type="entry name" value="REC_hyHK_CKI1_RcsC-like"/>
    <property type="match status" value="1"/>
</dbReference>
<dbReference type="Gramene" id="Tp57577_TGAC_v2_mRNA673">
    <property type="protein sequence ID" value="Tp57577_TGAC_v2_mRNA673"/>
    <property type="gene ID" value="Tp57577_TGAC_v2_gene671"/>
</dbReference>
<organism evidence="3 4">
    <name type="scientific">Trifolium pratense</name>
    <name type="common">Red clover</name>
    <dbReference type="NCBI Taxonomy" id="57577"/>
    <lineage>
        <taxon>Eukaryota</taxon>
        <taxon>Viridiplantae</taxon>
        <taxon>Streptophyta</taxon>
        <taxon>Embryophyta</taxon>
        <taxon>Tracheophyta</taxon>
        <taxon>Spermatophyta</taxon>
        <taxon>Magnoliopsida</taxon>
        <taxon>eudicotyledons</taxon>
        <taxon>Gunneridae</taxon>
        <taxon>Pentapetalae</taxon>
        <taxon>rosids</taxon>
        <taxon>fabids</taxon>
        <taxon>Fabales</taxon>
        <taxon>Fabaceae</taxon>
        <taxon>Papilionoideae</taxon>
        <taxon>50 kb inversion clade</taxon>
        <taxon>NPAAA clade</taxon>
        <taxon>Hologalegina</taxon>
        <taxon>IRL clade</taxon>
        <taxon>Trifolieae</taxon>
        <taxon>Trifolium</taxon>
    </lineage>
</organism>
<sequence>MEPQNSTRELTALVVDDDRAIRMIHRGLLKKAGVRNVDEVKNGQEAVEVHSGGKRFDLILMDKDMNVMNGIEATKKLRSMDIDSMIIGVSSRETEAEKQEFMDAGD</sequence>
<evidence type="ECO:0000313" key="4">
    <source>
        <dbReference type="Proteomes" id="UP000236291"/>
    </source>
</evidence>
<reference evidence="3 4" key="1">
    <citation type="journal article" date="2014" name="Am. J. Bot.">
        <title>Genome assembly and annotation for red clover (Trifolium pratense; Fabaceae).</title>
        <authorList>
            <person name="Istvanek J."/>
            <person name="Jaros M."/>
            <person name="Krenek A."/>
            <person name="Repkova J."/>
        </authorList>
    </citation>
    <scope>NUCLEOTIDE SEQUENCE [LARGE SCALE GENOMIC DNA]</scope>
    <source>
        <strain evidence="4">cv. Tatra</strain>
        <tissue evidence="3">Young leaves</tissue>
    </source>
</reference>
<dbReference type="GO" id="GO:0000160">
    <property type="term" value="P:phosphorelay signal transduction system"/>
    <property type="evidence" value="ECO:0007669"/>
    <property type="project" value="InterPro"/>
</dbReference>
<dbReference type="Gene3D" id="3.40.50.2300">
    <property type="match status" value="1"/>
</dbReference>
<dbReference type="Proteomes" id="UP000236291">
    <property type="component" value="Unassembled WGS sequence"/>
</dbReference>
<dbReference type="AlphaFoldDB" id="A0A2K3L5V8"/>
<feature type="domain" description="Response regulatory" evidence="2">
    <location>
        <begin position="11"/>
        <end position="106"/>
    </location>
</feature>
<comment type="caution">
    <text evidence="3">The sequence shown here is derived from an EMBL/GenBank/DDBJ whole genome shotgun (WGS) entry which is preliminary data.</text>
</comment>